<reference evidence="2" key="1">
    <citation type="submission" date="2018-05" db="EMBL/GenBank/DDBJ databases">
        <authorList>
            <person name="Lanie J.A."/>
            <person name="Ng W.-L."/>
            <person name="Kazmierczak K.M."/>
            <person name="Andrzejewski T.M."/>
            <person name="Davidsen T.M."/>
            <person name="Wayne K.J."/>
            <person name="Tettelin H."/>
            <person name="Glass J.I."/>
            <person name="Rusch D."/>
            <person name="Podicherti R."/>
            <person name="Tsui H.-C.T."/>
            <person name="Winkler M.E."/>
        </authorList>
    </citation>
    <scope>NUCLEOTIDE SEQUENCE</scope>
</reference>
<dbReference type="GO" id="GO:0033785">
    <property type="term" value="F:heptose 7-phosphate kinase activity"/>
    <property type="evidence" value="ECO:0007669"/>
    <property type="project" value="TreeGrafter"/>
</dbReference>
<feature type="non-terminal residue" evidence="2">
    <location>
        <position position="138"/>
    </location>
</feature>
<organism evidence="2">
    <name type="scientific">marine metagenome</name>
    <dbReference type="NCBI Taxonomy" id="408172"/>
    <lineage>
        <taxon>unclassified sequences</taxon>
        <taxon>metagenomes</taxon>
        <taxon>ecological metagenomes</taxon>
    </lineage>
</organism>
<evidence type="ECO:0000313" key="2">
    <source>
        <dbReference type="EMBL" id="SVA18394.1"/>
    </source>
</evidence>
<dbReference type="PANTHER" id="PTHR46969:SF1">
    <property type="entry name" value="BIFUNCTIONAL PROTEIN HLDE"/>
    <property type="match status" value="1"/>
</dbReference>
<dbReference type="InterPro" id="IPR029056">
    <property type="entry name" value="Ribokinase-like"/>
</dbReference>
<accession>A0A381TRE4</accession>
<gene>
    <name evidence="2" type="ORF">METZ01_LOCUS71248</name>
</gene>
<dbReference type="InterPro" id="IPR011611">
    <property type="entry name" value="PfkB_dom"/>
</dbReference>
<dbReference type="PANTHER" id="PTHR46969">
    <property type="entry name" value="BIFUNCTIONAL PROTEIN HLDE"/>
    <property type="match status" value="1"/>
</dbReference>
<evidence type="ECO:0000259" key="1">
    <source>
        <dbReference type="Pfam" id="PF00294"/>
    </source>
</evidence>
<sequence length="138" mass="15325">MRLDINTLSEDYNKKNILVVGDIILDEYVYGKVDRISQEAPVPIVSIDRQEFKPGGAANVALNLSGLGAKVTLMGIVGKDTNQAELNQCFTRHDNINNQIIECDTRTTSIKTRIIADGRQIARLDSEVTKEISDEYIS</sequence>
<protein>
    <recommendedName>
        <fullName evidence="1">Carbohydrate kinase PfkB domain-containing protein</fullName>
    </recommendedName>
</protein>
<proteinExistence type="predicted"/>
<dbReference type="AlphaFoldDB" id="A0A381TRE4"/>
<dbReference type="GO" id="GO:0033786">
    <property type="term" value="F:heptose-1-phosphate adenylyltransferase activity"/>
    <property type="evidence" value="ECO:0007669"/>
    <property type="project" value="TreeGrafter"/>
</dbReference>
<feature type="domain" description="Carbohydrate kinase PfkB" evidence="1">
    <location>
        <begin position="15"/>
        <end position="120"/>
    </location>
</feature>
<dbReference type="EMBL" id="UINC01005007">
    <property type="protein sequence ID" value="SVA18394.1"/>
    <property type="molecule type" value="Genomic_DNA"/>
</dbReference>
<dbReference type="Gene3D" id="3.40.1190.20">
    <property type="match status" value="1"/>
</dbReference>
<dbReference type="SUPFAM" id="SSF53613">
    <property type="entry name" value="Ribokinase-like"/>
    <property type="match status" value="1"/>
</dbReference>
<dbReference type="GO" id="GO:0005829">
    <property type="term" value="C:cytosol"/>
    <property type="evidence" value="ECO:0007669"/>
    <property type="project" value="TreeGrafter"/>
</dbReference>
<name>A0A381TRE4_9ZZZZ</name>
<dbReference type="Pfam" id="PF00294">
    <property type="entry name" value="PfkB"/>
    <property type="match status" value="1"/>
</dbReference>